<proteinExistence type="predicted"/>
<dbReference type="InterPro" id="IPR036890">
    <property type="entry name" value="HATPase_C_sf"/>
</dbReference>
<name>A0ABY7R304_9PSED</name>
<dbReference type="NCBIfam" id="NF047352">
    <property type="entry name" value="P_loop_sacsin"/>
    <property type="match status" value="1"/>
</dbReference>
<dbReference type="Proteomes" id="UP001214301">
    <property type="component" value="Chromosome"/>
</dbReference>
<keyword evidence="2" id="KW-0067">ATP-binding</keyword>
<dbReference type="RefSeq" id="WP_047583012.1">
    <property type="nucleotide sequence ID" value="NZ_CP116669.1"/>
</dbReference>
<evidence type="ECO:0000256" key="1">
    <source>
        <dbReference type="SAM" id="MobiDB-lite"/>
    </source>
</evidence>
<gene>
    <name evidence="2" type="ORF">PMC74_14365</name>
</gene>
<feature type="compositionally biased region" description="Polar residues" evidence="1">
    <location>
        <begin position="1317"/>
        <end position="1326"/>
    </location>
</feature>
<protein>
    <submittedName>
        <fullName evidence="2">ATP-binding protein</fullName>
    </submittedName>
</protein>
<feature type="region of interest" description="Disordered" evidence="1">
    <location>
        <begin position="1316"/>
        <end position="1366"/>
    </location>
</feature>
<organism evidence="2 3">
    <name type="scientific">Pseudomonas capeferrum</name>
    <dbReference type="NCBI Taxonomy" id="1495066"/>
    <lineage>
        <taxon>Bacteria</taxon>
        <taxon>Pseudomonadati</taxon>
        <taxon>Pseudomonadota</taxon>
        <taxon>Gammaproteobacteria</taxon>
        <taxon>Pseudomonadales</taxon>
        <taxon>Pseudomonadaceae</taxon>
        <taxon>Pseudomonas</taxon>
    </lineage>
</organism>
<evidence type="ECO:0000313" key="3">
    <source>
        <dbReference type="Proteomes" id="UP001214301"/>
    </source>
</evidence>
<feature type="compositionally biased region" description="Low complexity" evidence="1">
    <location>
        <begin position="1354"/>
        <end position="1366"/>
    </location>
</feature>
<sequence>MDAELGRLHAAACFRSASTFKEPTLRTKAYADAALAELERIQNSGDEMLATLLRGGNQGAKLLNTDPYQGLREVIQNADDLRATSVMFGVRTVEDHQQLLIVHNGLPVELPHVVPMIYPFYSTKQNSAELKGRFGIGLKTLNQLGDHLTVHSAPFHFGSRDDFVAMVVEEPAIPGFYDPLADQTMVTVNLSPSHDLVSLNAWFDDWAPSDLVFLDHVRSIALVDLDEGEILEELTITLARPVRKFSLQWGKHKSQVKQSTFQVGSALWERFVCEVKVPEGQERAAKATGNFTPIGVAIPVDGAAQGRLHVALPTKIHTNAAFSLDAQFDPSTSREDMIQDPWNEWLVEASGQFLGALAIQLAREGNPLVWHIVPVSATTDSSSEWLNKQFTEHWGKAVEAFKNCPSLINRQLGLEQISYCDRAIDEMLSETDHLEICGLPMLPLKMRDADGRWRTVLDALAISKVLRFKDIFTHCSEDGFEDKAPSWFLDMALRCLEADAQTHLLGSKWVPLVDGQRAETAWDEEATCWLVGESPEIDLAHRHQLARVVHPLLLQPSYSTVLEWLKDSANYIAQPSAQHALQAFARRYAESPITADRQDLLDLRDLFELVETDPDALGEEVGSAILIEAFSFEPTEAGRPAQNKILASPTQLYLPASIADAQDAWSKAAGVTPGILWASTGYSEFFKVSRAKSLKNDGENSSTSRKRGVKRFLTLLGASIAPRLVLSTGLVNTWLPSQSAAKYYLRKVRGGLKRDFVSPDIVAALNNIRETPVIPTTRKRGKTRAANTPKAGLTAAERAVALFRSIDTNWSTYEKNCKTYAYRESNGRQDNTPVPTTWLATLIDCAWFPNAVDTLCRPRGLVIETNVTLALYEDHTNFARALGDSDANSEFARLLEMIVNPKVSQLVDAIDRARKKDSTEEAGLMRLYRALASHCPQSASALSSDMMIGDVPLTSLRAKFGISRNKGLIAPCVTTKRELKEWLSPNGIFSGRDIFHARKPFVLPERSLLPLWNALNIKQPDLMDCVRELESMAKEDYRPEVDALLIDIYRHMDRLLDRATALERRSLLALPLRTGGAWSTKRPLYYSNYSNLETDKVAMWEPPCALDSIAKFIKATGVEPLPLDRLANPHMSLATDEVQLRFKAALLILKADLARDDEESYQAMKSWDRLAEARIHLHPTGQLIVNAKTKSVPSIPLRVHAHCDAEAFAVHFDDVKYIGRSDFGGAAIAGLGDGSRMRHIALAWVCAWASSEDAPFTPDITLAKDAQDANLDTLIAEQERLGGGVGRRKIVRRQESAQSNAKSAVPSQTRRLKTLPSEFSFTSDVSDGSDLTVKGPQQRNVKPLINPPTTPKRAQASPPSESSYPQYSGVELQEMAWAYVEASLAREDAVLADLQAYRGIGADGALDKATFIEMKSFARAAPGEITLTEAEFRRASECAANFYLVIVSGLEEGFDTELRIFVNPIKNLPWKPKGAVSVGGLLKGAKLLLKETQD</sequence>
<reference evidence="2 3" key="1">
    <citation type="journal article" date="2020" name="Front. Microbiol.">
        <title>Toward Biorecycling: Isolation of a Soil Bacterium That Grows on a Polyurethane Oligomer and Monomer.</title>
        <authorList>
            <person name="Espinosa M.J.C."/>
            <person name="Blanco A.C."/>
            <person name="Schmidgall T."/>
            <person name="Atanasoff-Kardjalieff A.K."/>
            <person name="Kappelmeyer U."/>
            <person name="Tischler D."/>
            <person name="Pieper D.H."/>
            <person name="Heipieper H.J."/>
            <person name="Eberlein C."/>
        </authorList>
    </citation>
    <scope>NUCLEOTIDE SEQUENCE [LARGE SCALE GENOMIC DNA]</scope>
    <source>
        <strain evidence="2 3">TDA1</strain>
    </source>
</reference>
<keyword evidence="3" id="KW-1185">Reference proteome</keyword>
<dbReference type="EMBL" id="CP116669">
    <property type="protein sequence ID" value="WCH97971.1"/>
    <property type="molecule type" value="Genomic_DNA"/>
</dbReference>
<evidence type="ECO:0000313" key="2">
    <source>
        <dbReference type="EMBL" id="WCH97971.1"/>
    </source>
</evidence>
<accession>A0ABY7R304</accession>
<keyword evidence="2" id="KW-0547">Nucleotide-binding</keyword>
<dbReference type="GO" id="GO:0005524">
    <property type="term" value="F:ATP binding"/>
    <property type="evidence" value="ECO:0007669"/>
    <property type="project" value="UniProtKB-KW"/>
</dbReference>
<dbReference type="SUPFAM" id="SSF55874">
    <property type="entry name" value="ATPase domain of HSP90 chaperone/DNA topoisomerase II/histidine kinase"/>
    <property type="match status" value="1"/>
</dbReference>